<dbReference type="GeneID" id="26909172"/>
<organism evidence="2 3">
    <name type="scientific">Leptomonas pyrrhocoris</name>
    <name type="common">Firebug parasite</name>
    <dbReference type="NCBI Taxonomy" id="157538"/>
    <lineage>
        <taxon>Eukaryota</taxon>
        <taxon>Discoba</taxon>
        <taxon>Euglenozoa</taxon>
        <taxon>Kinetoplastea</taxon>
        <taxon>Metakinetoplastina</taxon>
        <taxon>Trypanosomatida</taxon>
        <taxon>Trypanosomatidae</taxon>
        <taxon>Leishmaniinae</taxon>
        <taxon>Leptomonas</taxon>
    </lineage>
</organism>
<sequence>MLRLSLALFAVVLVFVSVANVHWIQVSTVVQGEKPSASDVRRPGDWKDAAAFKGVNESVLPPMRVRPDDQACALCTDGLVYVHVGRAAHATEAVSAVAVQHTVTEVLHVRLDDAPTFSAGRGPSTAAWPSSSEVVSRCLAQLISLGLLGTAQGASLAHGGTAPRVSAAVLVDYDAAGAGTLVGRADRCPAFLAEVRPVAASAAAAGAATMDVSYPRLPSWPLRVAGGGGTVLPAPPYFGTATVRETDVDRDVQPPASVELTGDGSAVVVRFGRDEASRRPEPFEVVCPPHFMSVHIGRFGRQHNQVQEMLHTLALSHRTNRTFIVPVFAPENYIPYIRYDAQKVYGFNALRREGGYCLVSYAEARRVLKELEARGEPMSLRRLNYRGVARPRDAKQWADELAGDWWHVPPRTDAGGRRYNVDAWFEDSKLREPPLTNVSDGRADGMHFVETEDEFTAKDVFPDGGEEPYVRVARMRKAITLLVDLLGGAHESRPATKPQPRLAVLSSRMAFFVHPPLREQTRLMGLLRPAENITKEADRFYAEAAAAYNWPRLREAGDAAGVRGALKPGNFKGVIGFHIRRREGSCRAEALRIEGPNVAIDRRFQLDRANPSWSSPLSTVRNMELDCALTRTRVAELYRQYTQWMRHNMTEDAAASAQLVPTIFMAYDHQSGPIAEQVEQRLAEMWLSRQRSSTWGAATVRPHRFVASYDARVNMSFAAAFKAETRRLNTHRSVQSEPISEEERQVVLTRRLYDFAFAEICAMAVDFFMLTNVEVFRGSTLSSVSMNVIMRRWGRGLPCHGALPGYMVSYYTSMWS</sequence>
<dbReference type="EMBL" id="LGTL01000027">
    <property type="protein sequence ID" value="KPA74883.1"/>
    <property type="molecule type" value="Genomic_DNA"/>
</dbReference>
<comment type="caution">
    <text evidence="2">The sequence shown here is derived from an EMBL/GenBank/DDBJ whole genome shotgun (WGS) entry which is preliminary data.</text>
</comment>
<gene>
    <name evidence="2" type="ORF">ABB37_08889</name>
</gene>
<name>A0A0M9FS33_LEPPY</name>
<dbReference type="AlphaFoldDB" id="A0A0M9FS33"/>
<protein>
    <submittedName>
        <fullName evidence="2">Phosphoglycan beta 12 arabinosyltransferase (SCA1)</fullName>
    </submittedName>
</protein>
<keyword evidence="2" id="KW-0808">Transferase</keyword>
<dbReference type="VEuPathDB" id="TriTrypDB:LpyrH10_27_0440"/>
<feature type="chain" id="PRO_5005835900" evidence="1">
    <location>
        <begin position="22"/>
        <end position="816"/>
    </location>
</feature>
<reference evidence="2 3" key="1">
    <citation type="submission" date="2015-07" db="EMBL/GenBank/DDBJ databases">
        <title>High-quality genome of monoxenous trypanosomatid Leptomonas pyrrhocoris.</title>
        <authorList>
            <person name="Flegontov P."/>
            <person name="Butenko A."/>
            <person name="Firsov S."/>
            <person name="Vlcek C."/>
            <person name="Logacheva M.D."/>
            <person name="Field M."/>
            <person name="Filatov D."/>
            <person name="Flegontova O."/>
            <person name="Gerasimov E."/>
            <person name="Jackson A.P."/>
            <person name="Kelly S."/>
            <person name="Opperdoes F."/>
            <person name="O'Reilly A."/>
            <person name="Votypka J."/>
            <person name="Yurchenko V."/>
            <person name="Lukes J."/>
        </authorList>
    </citation>
    <scope>NUCLEOTIDE SEQUENCE [LARGE SCALE GENOMIC DNA]</scope>
    <source>
        <strain evidence="2">H10</strain>
    </source>
</reference>
<accession>A0A0M9FS33</accession>
<dbReference type="Proteomes" id="UP000037923">
    <property type="component" value="Unassembled WGS sequence"/>
</dbReference>
<dbReference type="GO" id="GO:0016740">
    <property type="term" value="F:transferase activity"/>
    <property type="evidence" value="ECO:0007669"/>
    <property type="project" value="UniProtKB-KW"/>
</dbReference>
<evidence type="ECO:0000313" key="2">
    <source>
        <dbReference type="EMBL" id="KPA74883.1"/>
    </source>
</evidence>
<keyword evidence="3" id="KW-1185">Reference proteome</keyword>
<dbReference type="OMA" id="VANVHWI"/>
<dbReference type="RefSeq" id="XP_015653322.1">
    <property type="nucleotide sequence ID" value="XM_015808037.1"/>
</dbReference>
<dbReference type="OrthoDB" id="262657at2759"/>
<proteinExistence type="predicted"/>
<evidence type="ECO:0000256" key="1">
    <source>
        <dbReference type="SAM" id="SignalP"/>
    </source>
</evidence>
<feature type="signal peptide" evidence="1">
    <location>
        <begin position="1"/>
        <end position="21"/>
    </location>
</feature>
<keyword evidence="1" id="KW-0732">Signal</keyword>
<evidence type="ECO:0000313" key="3">
    <source>
        <dbReference type="Proteomes" id="UP000037923"/>
    </source>
</evidence>